<dbReference type="InterPro" id="IPR006156">
    <property type="entry name" value="Dihydroneopterin_aldolase"/>
</dbReference>
<evidence type="ECO:0000256" key="6">
    <source>
        <dbReference type="RuleBase" id="RU362079"/>
    </source>
</evidence>
<dbReference type="Proteomes" id="UP000017862">
    <property type="component" value="Chromosome"/>
</dbReference>
<dbReference type="RefSeq" id="WP_007557531.1">
    <property type="nucleotide sequence ID" value="NC_022793.1"/>
</dbReference>
<dbReference type="GO" id="GO:0046654">
    <property type="term" value="P:tetrahydrofolate biosynthetic process"/>
    <property type="evidence" value="ECO:0007669"/>
    <property type="project" value="UniProtKB-UniRule"/>
</dbReference>
<keyword evidence="9" id="KW-1185">Reference proteome</keyword>
<comment type="similarity">
    <text evidence="3 6">Belongs to the DHNA family.</text>
</comment>
<dbReference type="EMBL" id="CP006604">
    <property type="protein sequence ID" value="AHA27941.1"/>
    <property type="molecule type" value="Genomic_DNA"/>
</dbReference>
<dbReference type="PATRIC" id="fig|1261131.3.peg.566"/>
<protein>
    <recommendedName>
        <fullName evidence="6">7,8-dihydroneopterin aldolase</fullName>
        <ecNumber evidence="6">4.1.2.25</ecNumber>
    </recommendedName>
</protein>
<name>U6B7V3_9HYPH</name>
<reference evidence="8 9" key="1">
    <citation type="journal article" date="2014" name="Mol. Plant Microbe Interact.">
        <title>The complete genome sequence of Candidatus Liberibacter americanus, associated with citrus Huanglongbing.</title>
        <authorList>
            <person name="Wulff N.A."/>
            <person name="Zhang S."/>
            <person name="Setubal J.C."/>
            <person name="Almeida N.F."/>
            <person name="Martins E.C."/>
            <person name="Harakava R."/>
            <person name="Kumar D."/>
            <person name="Rangel L.T."/>
            <person name="Foissac X."/>
            <person name="Bove J."/>
            <person name="Gabriel D.W."/>
        </authorList>
    </citation>
    <scope>NUCLEOTIDE SEQUENCE [LARGE SCALE GENOMIC DNA]</scope>
    <source>
        <strain evidence="8 9">Sao Paulo</strain>
    </source>
</reference>
<evidence type="ECO:0000256" key="2">
    <source>
        <dbReference type="ARBA" id="ARBA00005013"/>
    </source>
</evidence>
<dbReference type="InterPro" id="IPR006157">
    <property type="entry name" value="FolB_dom"/>
</dbReference>
<evidence type="ECO:0000256" key="4">
    <source>
        <dbReference type="ARBA" id="ARBA00022909"/>
    </source>
</evidence>
<dbReference type="NCBIfam" id="TIGR00526">
    <property type="entry name" value="folB_dom"/>
    <property type="match status" value="1"/>
</dbReference>
<dbReference type="PANTHER" id="PTHR42844:SF1">
    <property type="entry name" value="DIHYDRONEOPTERIN ALDOLASE 1-RELATED"/>
    <property type="match status" value="1"/>
</dbReference>
<keyword evidence="5 6" id="KW-0456">Lyase</keyword>
<evidence type="ECO:0000256" key="5">
    <source>
        <dbReference type="ARBA" id="ARBA00023239"/>
    </source>
</evidence>
<dbReference type="UniPathway" id="UPA00077">
    <property type="reaction ID" value="UER00154"/>
</dbReference>
<dbReference type="Gene3D" id="3.30.1130.10">
    <property type="match status" value="1"/>
</dbReference>
<evidence type="ECO:0000256" key="1">
    <source>
        <dbReference type="ARBA" id="ARBA00001353"/>
    </source>
</evidence>
<dbReference type="STRING" id="1261131.lam_594"/>
<organism evidence="8 9">
    <name type="scientific">Candidatus Liberibacter americanus str. Sao Paulo</name>
    <dbReference type="NCBI Taxonomy" id="1261131"/>
    <lineage>
        <taxon>Bacteria</taxon>
        <taxon>Pseudomonadati</taxon>
        <taxon>Pseudomonadota</taxon>
        <taxon>Alphaproteobacteria</taxon>
        <taxon>Hyphomicrobiales</taxon>
        <taxon>Rhizobiaceae</taxon>
        <taxon>Liberibacter</taxon>
    </lineage>
</organism>
<dbReference type="SUPFAM" id="SSF55620">
    <property type="entry name" value="Tetrahydrobiopterin biosynthesis enzymes-like"/>
    <property type="match status" value="1"/>
</dbReference>
<dbReference type="GO" id="GO:0004150">
    <property type="term" value="F:dihydroneopterin aldolase activity"/>
    <property type="evidence" value="ECO:0007669"/>
    <property type="project" value="UniProtKB-UniRule"/>
</dbReference>
<dbReference type="GO" id="GO:0005737">
    <property type="term" value="C:cytoplasm"/>
    <property type="evidence" value="ECO:0007669"/>
    <property type="project" value="TreeGrafter"/>
</dbReference>
<sequence length="122" mass="14061">MSKNYIIFLKNCAFFSNHGVYKEEEIKGQRFFVDIEMEIIKDSVLESDSLESTIDYSDVFAITEKVIMGTRHNLIESLASSIAKKLLKEFKRIVRVVVTVRKPSASIKGILDYVETRVEYTD</sequence>
<dbReference type="InterPro" id="IPR043133">
    <property type="entry name" value="GTP-CH-I_C/QueF"/>
</dbReference>
<comment type="pathway">
    <text evidence="2 6">Cofactor biosynthesis; tetrahydrofolate biosynthesis; 2-amino-4-hydroxy-6-hydroxymethyl-7,8-dihydropteridine diphosphate from 7,8-dihydroneopterin triphosphate: step 3/4.</text>
</comment>
<comment type="function">
    <text evidence="6">Catalyzes the conversion of 7,8-dihydroneopterin to 6-hydroxymethyl-7,8-dihydropterin.</text>
</comment>
<evidence type="ECO:0000313" key="9">
    <source>
        <dbReference type="Proteomes" id="UP000017862"/>
    </source>
</evidence>
<dbReference type="HOGENOM" id="CLU_112632_1_4_5"/>
<proteinExistence type="inferred from homology"/>
<evidence type="ECO:0000313" key="8">
    <source>
        <dbReference type="EMBL" id="AHA27941.1"/>
    </source>
</evidence>
<dbReference type="KEGG" id="lar:lam_594"/>
<comment type="catalytic activity">
    <reaction evidence="1 6">
        <text>7,8-dihydroneopterin = 6-hydroxymethyl-7,8-dihydropterin + glycolaldehyde</text>
        <dbReference type="Rhea" id="RHEA:10540"/>
        <dbReference type="ChEBI" id="CHEBI:17001"/>
        <dbReference type="ChEBI" id="CHEBI:17071"/>
        <dbReference type="ChEBI" id="CHEBI:44841"/>
        <dbReference type="EC" id="4.1.2.25"/>
    </reaction>
</comment>
<evidence type="ECO:0000259" key="7">
    <source>
        <dbReference type="SMART" id="SM00905"/>
    </source>
</evidence>
<feature type="domain" description="Dihydroneopterin aldolase/epimerase" evidence="7">
    <location>
        <begin position="7"/>
        <end position="120"/>
    </location>
</feature>
<dbReference type="EC" id="4.1.2.25" evidence="6"/>
<dbReference type="PANTHER" id="PTHR42844">
    <property type="entry name" value="DIHYDRONEOPTERIN ALDOLASE 1-RELATED"/>
    <property type="match status" value="1"/>
</dbReference>
<accession>U6B7V3</accession>
<dbReference type="GO" id="GO:0046656">
    <property type="term" value="P:folic acid biosynthetic process"/>
    <property type="evidence" value="ECO:0007669"/>
    <property type="project" value="UniProtKB-UniRule"/>
</dbReference>
<dbReference type="Pfam" id="PF02152">
    <property type="entry name" value="FolB"/>
    <property type="match status" value="1"/>
</dbReference>
<dbReference type="eggNOG" id="COG1539">
    <property type="taxonomic scope" value="Bacteria"/>
</dbReference>
<dbReference type="NCBIfam" id="TIGR00525">
    <property type="entry name" value="folB"/>
    <property type="match status" value="1"/>
</dbReference>
<evidence type="ECO:0000256" key="3">
    <source>
        <dbReference type="ARBA" id="ARBA00005708"/>
    </source>
</evidence>
<dbReference type="AlphaFoldDB" id="U6B7V3"/>
<dbReference type="SMART" id="SM00905">
    <property type="entry name" value="FolB"/>
    <property type="match status" value="1"/>
</dbReference>
<keyword evidence="4 6" id="KW-0289">Folate biosynthesis</keyword>
<gene>
    <name evidence="8" type="primary">folB</name>
    <name evidence="8" type="ORF">lam_594</name>
</gene>